<gene>
    <name evidence="3" type="ORF">NVV95_01785</name>
</gene>
<dbReference type="Gene3D" id="3.30.420.40">
    <property type="match status" value="3"/>
</dbReference>
<proteinExistence type="inferred from homology"/>
<dbReference type="PANTHER" id="PTHR18964">
    <property type="entry name" value="ROK (REPRESSOR, ORF, KINASE) FAMILY"/>
    <property type="match status" value="1"/>
</dbReference>
<comment type="caution">
    <text evidence="3">The sequence shown here is derived from an EMBL/GenBank/DDBJ whole genome shotgun (WGS) entry which is preliminary data.</text>
</comment>
<dbReference type="PROSITE" id="PS01125">
    <property type="entry name" value="ROK"/>
    <property type="match status" value="1"/>
</dbReference>
<dbReference type="InterPro" id="IPR036388">
    <property type="entry name" value="WH-like_DNA-bd_sf"/>
</dbReference>
<dbReference type="Pfam" id="PF12802">
    <property type="entry name" value="MarR_2"/>
    <property type="match status" value="1"/>
</dbReference>
<keyword evidence="4" id="KW-1185">Reference proteome</keyword>
<evidence type="ECO:0000259" key="2">
    <source>
        <dbReference type="Pfam" id="PF12802"/>
    </source>
</evidence>
<dbReference type="EMBL" id="JANTEZ010000001">
    <property type="protein sequence ID" value="MCS5713277.1"/>
    <property type="molecule type" value="Genomic_DNA"/>
</dbReference>
<sequence length="393" mass="39944">MTASATGGPGRAGLLDFIRRAERTTRRAIADHTGLSRSVVAQTVAELIELGVVVERRLEAGRASGRGRPTAVLELARQPGVVLACDIGHRHVTVAVSELAGGVLAESSVELAVDDGVAPTVRALHRLIARMLPAAGARMADVAALGVSFPFPVLRPSGAVRAPSALPGWSGATAEAVRPPGFSGPIVADNDANFGAWGERMHGGTALDDMLYVKLGDGIGAGLVAGGRLLAGARGAGGEMGHIQVEPGGLLCRCGGHGCLETVVAASLPDEHLAGLRVGRAIAQLCSFVDTSVVVLGGRFGAAGGALVDGVREAVARFSPAGESRVEVRVAALGARAELAGIVDRTVSAAWASGIAMPGSGSPSSVHPFVLSSWDRTNSPAVLEHPLRDERVS</sequence>
<feature type="domain" description="HTH marR-type" evidence="2">
    <location>
        <begin position="12"/>
        <end position="59"/>
    </location>
</feature>
<dbReference type="Pfam" id="PF00480">
    <property type="entry name" value="ROK"/>
    <property type="match status" value="1"/>
</dbReference>
<accession>A0ABT2GAR9</accession>
<dbReference type="SUPFAM" id="SSF46785">
    <property type="entry name" value="Winged helix' DNA-binding domain"/>
    <property type="match status" value="1"/>
</dbReference>
<dbReference type="Gene3D" id="1.10.10.10">
    <property type="entry name" value="Winged helix-like DNA-binding domain superfamily/Winged helix DNA-binding domain"/>
    <property type="match status" value="1"/>
</dbReference>
<dbReference type="Proteomes" id="UP001165580">
    <property type="component" value="Unassembled WGS sequence"/>
</dbReference>
<protein>
    <submittedName>
        <fullName evidence="3">ROK family protein</fullName>
    </submittedName>
</protein>
<comment type="similarity">
    <text evidence="1">Belongs to the ROK (NagC/XylR) family.</text>
</comment>
<dbReference type="RefSeq" id="WP_259484822.1">
    <property type="nucleotide sequence ID" value="NZ_JANTEZ010000001.1"/>
</dbReference>
<dbReference type="InterPro" id="IPR000600">
    <property type="entry name" value="ROK"/>
</dbReference>
<organism evidence="3 4">
    <name type="scientific">Herbiconiux gentiana</name>
    <dbReference type="NCBI Taxonomy" id="2970912"/>
    <lineage>
        <taxon>Bacteria</taxon>
        <taxon>Bacillati</taxon>
        <taxon>Actinomycetota</taxon>
        <taxon>Actinomycetes</taxon>
        <taxon>Micrococcales</taxon>
        <taxon>Microbacteriaceae</taxon>
        <taxon>Herbiconiux</taxon>
    </lineage>
</organism>
<name>A0ABT2GAR9_9MICO</name>
<reference evidence="3" key="1">
    <citation type="submission" date="2022-08" db="EMBL/GenBank/DDBJ databases">
        <authorList>
            <person name="Deng Y."/>
            <person name="Han X.-F."/>
            <person name="Zhang Y.-Q."/>
        </authorList>
    </citation>
    <scope>NUCLEOTIDE SEQUENCE</scope>
    <source>
        <strain evidence="3">CPCC 205716</strain>
    </source>
</reference>
<evidence type="ECO:0000313" key="4">
    <source>
        <dbReference type="Proteomes" id="UP001165580"/>
    </source>
</evidence>
<dbReference type="InterPro" id="IPR000835">
    <property type="entry name" value="HTH_MarR-typ"/>
</dbReference>
<dbReference type="SUPFAM" id="SSF53067">
    <property type="entry name" value="Actin-like ATPase domain"/>
    <property type="match status" value="1"/>
</dbReference>
<dbReference type="InterPro" id="IPR049874">
    <property type="entry name" value="ROK_cs"/>
</dbReference>
<evidence type="ECO:0000313" key="3">
    <source>
        <dbReference type="EMBL" id="MCS5713277.1"/>
    </source>
</evidence>
<dbReference type="PANTHER" id="PTHR18964:SF173">
    <property type="entry name" value="GLUCOKINASE"/>
    <property type="match status" value="1"/>
</dbReference>
<evidence type="ECO:0000256" key="1">
    <source>
        <dbReference type="ARBA" id="ARBA00006479"/>
    </source>
</evidence>
<dbReference type="InterPro" id="IPR043129">
    <property type="entry name" value="ATPase_NBD"/>
</dbReference>
<dbReference type="InterPro" id="IPR036390">
    <property type="entry name" value="WH_DNA-bd_sf"/>
</dbReference>